<sequence length="115" mass="12550">MIEPVRGFGIASLIDWIACRLAPDCEVDPDGLACFRRMDAGHAQTMLDTGGGHAATENAGARWVNLVLGNLKRAIRGAYHALAQGKYARRCPAEAAYRFNRRSRPRAMLPRLATG</sequence>
<accession>A0A1C3NK99</accession>
<evidence type="ECO:0000259" key="1">
    <source>
        <dbReference type="Pfam" id="PF12762"/>
    </source>
</evidence>
<feature type="domain" description="ISXO2-like transposase" evidence="1">
    <location>
        <begin position="3"/>
        <end position="100"/>
    </location>
</feature>
<proteinExistence type="predicted"/>
<protein>
    <submittedName>
        <fullName evidence="2">IS1595 transposase</fullName>
    </submittedName>
</protein>
<name>A0A1C3NK99_9XANT</name>
<dbReference type="STRING" id="56449.XBLMG947_1516"/>
<dbReference type="AlphaFoldDB" id="A0A1C3NK99"/>
<dbReference type="InterPro" id="IPR024445">
    <property type="entry name" value="Tnp_ISXO2-like"/>
</dbReference>
<evidence type="ECO:0000313" key="3">
    <source>
        <dbReference type="Proteomes" id="UP000092503"/>
    </source>
</evidence>
<reference evidence="2 3" key="1">
    <citation type="submission" date="2016-06" db="EMBL/GenBank/DDBJ databases">
        <authorList>
            <person name="Kjaerup R.B."/>
            <person name="Dalgaard T.S."/>
            <person name="Juul-Madsen H.R."/>
        </authorList>
    </citation>
    <scope>NUCLEOTIDE SEQUENCE [LARGE SCALE GENOMIC DNA]</scope>
    <source>
        <strain evidence="2">LMG947</strain>
    </source>
</reference>
<organism evidence="2 3">
    <name type="scientific">Xanthomonas bromi</name>
    <dbReference type="NCBI Taxonomy" id="56449"/>
    <lineage>
        <taxon>Bacteria</taxon>
        <taxon>Pseudomonadati</taxon>
        <taxon>Pseudomonadota</taxon>
        <taxon>Gammaproteobacteria</taxon>
        <taxon>Lysobacterales</taxon>
        <taxon>Lysobacteraceae</taxon>
        <taxon>Xanthomonas</taxon>
    </lineage>
</organism>
<evidence type="ECO:0000313" key="2">
    <source>
        <dbReference type="EMBL" id="SBV50734.1"/>
    </source>
</evidence>
<gene>
    <name evidence="2" type="ORF">XBLMG947_1516</name>
</gene>
<dbReference type="EMBL" id="FLTX01000021">
    <property type="protein sequence ID" value="SBV50734.1"/>
    <property type="molecule type" value="Genomic_DNA"/>
</dbReference>
<dbReference type="Pfam" id="PF12762">
    <property type="entry name" value="DDE_Tnp_IS1595"/>
    <property type="match status" value="1"/>
</dbReference>
<dbReference type="Proteomes" id="UP000092503">
    <property type="component" value="Unassembled WGS sequence"/>
</dbReference>